<keyword evidence="2" id="KW-1185">Reference proteome</keyword>
<evidence type="ECO:0000313" key="1">
    <source>
        <dbReference type="EMBL" id="KAJ9547375.1"/>
    </source>
</evidence>
<comment type="caution">
    <text evidence="1">The sequence shown here is derived from an EMBL/GenBank/DDBJ whole genome shotgun (WGS) entry which is preliminary data.</text>
</comment>
<sequence>MRIWEIRPRKVDCGMVRGTDYVHHSLVVNLRDPAIRNPTIVSGFVEKDDSNFTPEEANCVRGDLLAKSYLIQSQHNEIYANIDCNNIGKAIQLHGTKKGVQMKKTNLLTKFATFKGREGELFEDTYHRFCNMINELGKNDLKNCKSTFSSSIHFGLNGGGLLQISNRIAT</sequence>
<reference evidence="1" key="1">
    <citation type="submission" date="2023-03" db="EMBL/GenBank/DDBJ databases">
        <title>Chromosome-scale reference genome and RAD-based genetic map of yellow starthistle (Centaurea solstitialis) reveal putative structural variation and QTLs associated with invader traits.</title>
        <authorList>
            <person name="Reatini B."/>
            <person name="Cang F.A."/>
            <person name="Jiang Q."/>
            <person name="Mckibben M.T.W."/>
            <person name="Barker M.S."/>
            <person name="Rieseberg L.H."/>
            <person name="Dlugosch K.M."/>
        </authorList>
    </citation>
    <scope>NUCLEOTIDE SEQUENCE</scope>
    <source>
        <strain evidence="1">CAN-66</strain>
        <tissue evidence="1">Leaf</tissue>
    </source>
</reference>
<accession>A0AA38T3G1</accession>
<name>A0AA38T3G1_9ASTR</name>
<organism evidence="1 2">
    <name type="scientific">Centaurea solstitialis</name>
    <name type="common">yellow star-thistle</name>
    <dbReference type="NCBI Taxonomy" id="347529"/>
    <lineage>
        <taxon>Eukaryota</taxon>
        <taxon>Viridiplantae</taxon>
        <taxon>Streptophyta</taxon>
        <taxon>Embryophyta</taxon>
        <taxon>Tracheophyta</taxon>
        <taxon>Spermatophyta</taxon>
        <taxon>Magnoliopsida</taxon>
        <taxon>eudicotyledons</taxon>
        <taxon>Gunneridae</taxon>
        <taxon>Pentapetalae</taxon>
        <taxon>asterids</taxon>
        <taxon>campanulids</taxon>
        <taxon>Asterales</taxon>
        <taxon>Asteraceae</taxon>
        <taxon>Carduoideae</taxon>
        <taxon>Cardueae</taxon>
        <taxon>Centaureinae</taxon>
        <taxon>Centaurea</taxon>
    </lineage>
</organism>
<dbReference type="Proteomes" id="UP001172457">
    <property type="component" value="Chromosome 5"/>
</dbReference>
<dbReference type="EMBL" id="JARYMX010000005">
    <property type="protein sequence ID" value="KAJ9547375.1"/>
    <property type="molecule type" value="Genomic_DNA"/>
</dbReference>
<gene>
    <name evidence="1" type="ORF">OSB04_019918</name>
</gene>
<dbReference type="AlphaFoldDB" id="A0AA38T3G1"/>
<protein>
    <submittedName>
        <fullName evidence="1">Uncharacterized protein</fullName>
    </submittedName>
</protein>
<proteinExistence type="predicted"/>
<evidence type="ECO:0000313" key="2">
    <source>
        <dbReference type="Proteomes" id="UP001172457"/>
    </source>
</evidence>